<keyword evidence="3" id="KW-0863">Zinc-finger</keyword>
<feature type="compositionally biased region" description="Low complexity" evidence="6">
    <location>
        <begin position="242"/>
        <end position="252"/>
    </location>
</feature>
<reference evidence="7 8" key="1">
    <citation type="submission" date="2024-02" db="EMBL/GenBank/DDBJ databases">
        <title>A chromosome-level genome assembly of Drosophila madeirensis, a fruit fly species endemic to Madeira island.</title>
        <authorList>
            <person name="Tomihara K."/>
            <person name="Llopart A."/>
            <person name="Yamamoto D."/>
        </authorList>
    </citation>
    <scope>NUCLEOTIDE SEQUENCE [LARGE SCALE GENOMIC DNA]</scope>
    <source>
        <strain evidence="7 8">RF1</strain>
    </source>
</reference>
<evidence type="ECO:0000256" key="2">
    <source>
        <dbReference type="ARBA" id="ARBA00022723"/>
    </source>
</evidence>
<gene>
    <name evidence="7" type="ORF">DMAD_00255</name>
</gene>
<accession>A0AAU9FXD3</accession>
<evidence type="ECO:0000256" key="4">
    <source>
        <dbReference type="ARBA" id="ARBA00022833"/>
    </source>
</evidence>
<dbReference type="InterPro" id="IPR039050">
    <property type="entry name" value="GATAD1"/>
</dbReference>
<dbReference type="PANTHER" id="PTHR13340">
    <property type="entry name" value="GATA ZINC FINGER DOMAIN-CONTAINING"/>
    <property type="match status" value="1"/>
</dbReference>
<feature type="compositionally biased region" description="Gly residues" evidence="6">
    <location>
        <begin position="232"/>
        <end position="241"/>
    </location>
</feature>
<keyword evidence="8" id="KW-1185">Reference proteome</keyword>
<dbReference type="PANTHER" id="PTHR13340:SF2">
    <property type="entry name" value="GATA ZINC FINGER DOMAIN-CONTAINING PROTEIN 1"/>
    <property type="match status" value="1"/>
</dbReference>
<feature type="compositionally biased region" description="Gly residues" evidence="6">
    <location>
        <begin position="273"/>
        <end position="282"/>
    </location>
</feature>
<feature type="region of interest" description="Disordered" evidence="6">
    <location>
        <begin position="51"/>
        <end position="285"/>
    </location>
</feature>
<dbReference type="GO" id="GO:0005634">
    <property type="term" value="C:nucleus"/>
    <property type="evidence" value="ECO:0007669"/>
    <property type="project" value="UniProtKB-SubCell"/>
</dbReference>
<dbReference type="Proteomes" id="UP001500889">
    <property type="component" value="Chromosome A"/>
</dbReference>
<feature type="compositionally biased region" description="Low complexity" evidence="6">
    <location>
        <begin position="146"/>
        <end position="158"/>
    </location>
</feature>
<proteinExistence type="predicted"/>
<feature type="compositionally biased region" description="Basic residues" evidence="6">
    <location>
        <begin position="213"/>
        <end position="228"/>
    </location>
</feature>
<evidence type="ECO:0000313" key="7">
    <source>
        <dbReference type="EMBL" id="BFG00216.1"/>
    </source>
</evidence>
<organism evidence="7 8">
    <name type="scientific">Drosophila madeirensis</name>
    <name type="common">Fruit fly</name>
    <dbReference type="NCBI Taxonomy" id="30013"/>
    <lineage>
        <taxon>Eukaryota</taxon>
        <taxon>Metazoa</taxon>
        <taxon>Ecdysozoa</taxon>
        <taxon>Arthropoda</taxon>
        <taxon>Hexapoda</taxon>
        <taxon>Insecta</taxon>
        <taxon>Pterygota</taxon>
        <taxon>Neoptera</taxon>
        <taxon>Endopterygota</taxon>
        <taxon>Diptera</taxon>
        <taxon>Brachycera</taxon>
        <taxon>Muscomorpha</taxon>
        <taxon>Ephydroidea</taxon>
        <taxon>Drosophilidae</taxon>
        <taxon>Drosophila</taxon>
        <taxon>Sophophora</taxon>
    </lineage>
</organism>
<feature type="region of interest" description="Disordered" evidence="6">
    <location>
        <begin position="1"/>
        <end position="38"/>
    </location>
</feature>
<evidence type="ECO:0000313" key="8">
    <source>
        <dbReference type="Proteomes" id="UP001500889"/>
    </source>
</evidence>
<feature type="compositionally biased region" description="Polar residues" evidence="6">
    <location>
        <begin position="191"/>
        <end position="210"/>
    </location>
</feature>
<sequence>MSIDPNPIPEQCSKCGKASAKEQPCQPPETATNADSGDAEALCGACAAAKERINEENPIKSETEKSALVNVGVDAPAAEPVPITEEPENPPPPEPSQPEESLQEATTLAKAAEPEAATPQSSHEQPTKIVVKPPETPATPEPAAAPPAKGASAKGTPAETEGSEKIKEEAVVQAAPEATTSRATKRGGKITRSSINGTSAAATPGNQTPTIMKRLRKSTRATRFKAKLTGRSGVGENGGQANGYNGNPNGPGSTSHPYGAGSHAGNSKAHGKAGAGSAGGAQGARNRRAIFKRPAQKTPKVQACTKFVKSVFYKGSYMQIGDIVSIVDGQQKLYYAQIRGLLIDAYCEKSAFLTWLIPTQDSPDPQDCFDPATYLIGPDEELSRKLCFLEFVMHAPSNYYYDRSTPFPLPDIDEYTGQRSGGYIWTRLPVVKRDRSDTRARETGNKGAAS</sequence>
<evidence type="ECO:0000256" key="1">
    <source>
        <dbReference type="ARBA" id="ARBA00004123"/>
    </source>
</evidence>
<protein>
    <submittedName>
        <fullName evidence="7">Proteoglycan 4</fullName>
    </submittedName>
</protein>
<dbReference type="EMBL" id="AP029266">
    <property type="protein sequence ID" value="BFG00216.1"/>
    <property type="molecule type" value="Genomic_DNA"/>
</dbReference>
<evidence type="ECO:0000256" key="6">
    <source>
        <dbReference type="SAM" id="MobiDB-lite"/>
    </source>
</evidence>
<evidence type="ECO:0000256" key="3">
    <source>
        <dbReference type="ARBA" id="ARBA00022771"/>
    </source>
</evidence>
<dbReference type="GO" id="GO:0008270">
    <property type="term" value="F:zinc ion binding"/>
    <property type="evidence" value="ECO:0007669"/>
    <property type="project" value="UniProtKB-KW"/>
</dbReference>
<name>A0AAU9FXD3_DROMD</name>
<keyword evidence="4" id="KW-0862">Zinc</keyword>
<keyword evidence="2" id="KW-0479">Metal-binding</keyword>
<dbReference type="GO" id="GO:0006325">
    <property type="term" value="P:chromatin organization"/>
    <property type="evidence" value="ECO:0007669"/>
    <property type="project" value="TreeGrafter"/>
</dbReference>
<feature type="compositionally biased region" description="Pro residues" evidence="6">
    <location>
        <begin position="134"/>
        <end position="145"/>
    </location>
</feature>
<feature type="compositionally biased region" description="Basic and acidic residues" evidence="6">
    <location>
        <begin position="51"/>
        <end position="65"/>
    </location>
</feature>
<comment type="subcellular location">
    <subcellularLocation>
        <location evidence="1">Nucleus</location>
    </subcellularLocation>
</comment>
<evidence type="ECO:0000256" key="5">
    <source>
        <dbReference type="ARBA" id="ARBA00023242"/>
    </source>
</evidence>
<dbReference type="AlphaFoldDB" id="A0AAU9FXD3"/>
<keyword evidence="5" id="KW-0539">Nucleus</keyword>